<accession>A0A9E9LA59</accession>
<evidence type="ECO:0000313" key="1">
    <source>
        <dbReference type="EMBL" id="WAV90335.1"/>
    </source>
</evidence>
<reference evidence="1" key="1">
    <citation type="journal article" date="2022" name="Front. Microbiol.">
        <title>New perspectives on an old grouping: The genomic and phenotypic variability of Oxalobacter formigenes and the implications for calcium oxalate stone prevention.</title>
        <authorList>
            <person name="Chmiel J.A."/>
            <person name="Carr C."/>
            <person name="Stuivenberg G.A."/>
            <person name="Venema R."/>
            <person name="Chanyi R.M."/>
            <person name="Al K.F."/>
            <person name="Giguere D."/>
            <person name="Say H."/>
            <person name="Akouris P.P."/>
            <person name="Dominguez Romero S.A."/>
            <person name="Kwong A."/>
            <person name="Tai V."/>
            <person name="Koval S.F."/>
            <person name="Razvi H."/>
            <person name="Bjazevic J."/>
            <person name="Burton J.P."/>
        </authorList>
    </citation>
    <scope>NUCLEOTIDE SEQUENCE</scope>
    <source>
        <strain evidence="1">OxK</strain>
    </source>
</reference>
<dbReference type="EMBL" id="CP098251">
    <property type="protein sequence ID" value="WAV90335.1"/>
    <property type="molecule type" value="Genomic_DNA"/>
</dbReference>
<dbReference type="SUPFAM" id="SSF46785">
    <property type="entry name" value="Winged helix' DNA-binding domain"/>
    <property type="match status" value="1"/>
</dbReference>
<organism evidence="1">
    <name type="scientific">Oxalobacter aliiformigenes</name>
    <dbReference type="NCBI Taxonomy" id="2946593"/>
    <lineage>
        <taxon>Bacteria</taxon>
        <taxon>Pseudomonadati</taxon>
        <taxon>Pseudomonadota</taxon>
        <taxon>Betaproteobacteria</taxon>
        <taxon>Burkholderiales</taxon>
        <taxon>Oxalobacteraceae</taxon>
        <taxon>Oxalobacter</taxon>
    </lineage>
</organism>
<protein>
    <submittedName>
        <fullName evidence="1">Winged helix-turn-helix transcriptional regulator</fullName>
    </submittedName>
</protein>
<dbReference type="RefSeq" id="WP_269315437.1">
    <property type="nucleotide sequence ID" value="NZ_CP098251.1"/>
</dbReference>
<gene>
    <name evidence="1" type="ORF">NB646_05525</name>
</gene>
<dbReference type="InterPro" id="IPR019885">
    <property type="entry name" value="Tscrpt_reg_HTH_AsnC-type_CS"/>
</dbReference>
<dbReference type="AlphaFoldDB" id="A0A9E9LA59"/>
<sequence length="139" mass="15902">MTESKEKEEIMKKAGVCARRVASQREMIEKTLAKEPMTIVDLAKRLGLSNDTIRNRIGELVADGRRVRVVGWNVLETTMVRVWGPGPGRDEPRPVRVRVDGVKRNRKAAGGARLPVSVPVVRFRREGMDEWLFRIRELR</sequence>
<name>A0A9E9LA59_9BURK</name>
<dbReference type="Pfam" id="PF13412">
    <property type="entry name" value="HTH_24"/>
    <property type="match status" value="1"/>
</dbReference>
<dbReference type="InterPro" id="IPR036390">
    <property type="entry name" value="WH_DNA-bd_sf"/>
</dbReference>
<dbReference type="Proteomes" id="UP001164819">
    <property type="component" value="Chromosome"/>
</dbReference>
<dbReference type="PROSITE" id="PS00519">
    <property type="entry name" value="HTH_ASNC_1"/>
    <property type="match status" value="1"/>
</dbReference>
<dbReference type="Gene3D" id="1.10.10.10">
    <property type="entry name" value="Winged helix-like DNA-binding domain superfamily/Winged helix DNA-binding domain"/>
    <property type="match status" value="1"/>
</dbReference>
<dbReference type="InterPro" id="IPR036388">
    <property type="entry name" value="WH-like_DNA-bd_sf"/>
</dbReference>
<proteinExistence type="predicted"/>